<accession>A0A8H5LGD9</accession>
<keyword evidence="1" id="KW-0812">Transmembrane</keyword>
<dbReference type="OrthoDB" id="2645170at2759"/>
<proteinExistence type="predicted"/>
<evidence type="ECO:0000256" key="1">
    <source>
        <dbReference type="SAM" id="Phobius"/>
    </source>
</evidence>
<name>A0A8H5LGD9_9AGAR</name>
<reference evidence="2 3" key="1">
    <citation type="journal article" date="2020" name="ISME J.">
        <title>Uncovering the hidden diversity of litter-decomposition mechanisms in mushroom-forming fungi.</title>
        <authorList>
            <person name="Floudas D."/>
            <person name="Bentzer J."/>
            <person name="Ahren D."/>
            <person name="Johansson T."/>
            <person name="Persson P."/>
            <person name="Tunlid A."/>
        </authorList>
    </citation>
    <scope>NUCLEOTIDE SEQUENCE [LARGE SCALE GENOMIC DNA]</scope>
    <source>
        <strain evidence="2 3">CBS 291.85</strain>
    </source>
</reference>
<organism evidence="2 3">
    <name type="scientific">Tetrapyrgos nigripes</name>
    <dbReference type="NCBI Taxonomy" id="182062"/>
    <lineage>
        <taxon>Eukaryota</taxon>
        <taxon>Fungi</taxon>
        <taxon>Dikarya</taxon>
        <taxon>Basidiomycota</taxon>
        <taxon>Agaricomycotina</taxon>
        <taxon>Agaricomycetes</taxon>
        <taxon>Agaricomycetidae</taxon>
        <taxon>Agaricales</taxon>
        <taxon>Marasmiineae</taxon>
        <taxon>Marasmiaceae</taxon>
        <taxon>Tetrapyrgos</taxon>
    </lineage>
</organism>
<gene>
    <name evidence="2" type="ORF">D9758_009466</name>
</gene>
<dbReference type="Proteomes" id="UP000559256">
    <property type="component" value="Unassembled WGS sequence"/>
</dbReference>
<feature type="transmembrane region" description="Helical" evidence="1">
    <location>
        <begin position="42"/>
        <end position="62"/>
    </location>
</feature>
<keyword evidence="1" id="KW-0472">Membrane</keyword>
<dbReference type="AlphaFoldDB" id="A0A8H5LGD9"/>
<sequence length="118" mass="13327">MFISWLCAGFYQAVLLGLMVISAFRTGIHGGRLLRTIYYDGIFFYLYILTLTLLNVLVILLAPIELLNLIGPHERVIHSVLTSRAILHIRRSFTNPAYSTISEQFSISSTPDPRATQI</sequence>
<keyword evidence="1" id="KW-1133">Transmembrane helix</keyword>
<dbReference type="EMBL" id="JAACJM010000055">
    <property type="protein sequence ID" value="KAF5356424.1"/>
    <property type="molecule type" value="Genomic_DNA"/>
</dbReference>
<evidence type="ECO:0000313" key="2">
    <source>
        <dbReference type="EMBL" id="KAF5356424.1"/>
    </source>
</evidence>
<protein>
    <submittedName>
        <fullName evidence="2">Uncharacterized protein</fullName>
    </submittedName>
</protein>
<evidence type="ECO:0000313" key="3">
    <source>
        <dbReference type="Proteomes" id="UP000559256"/>
    </source>
</evidence>
<keyword evidence="3" id="KW-1185">Reference proteome</keyword>
<comment type="caution">
    <text evidence="2">The sequence shown here is derived from an EMBL/GenBank/DDBJ whole genome shotgun (WGS) entry which is preliminary data.</text>
</comment>